<sequence length="300" mass="34752">MVFKNDIPGMESAVLGMDMRSKGVKKMSREKFVEMMREQETVDIYKQMLSGEKPVDKLYENKVALNFEWSRTEGSIPIPRVDVELLFDAIVAQLLKILPDNERIIIEDGGQVRSAYHNISDRYGVFNTITEKQTGVIFNEIAINNDNHRDAKFYIDIIMHEFGHMLENDLPLIATQNNKELCKDKHRWADLLTQHLLDPELIDTYADSEIPLVRDTIWCIKKRCEQMDFTEVRRVAQEVIANAEEAKKQWIKRLESDEFPKSYMFVRELASLKAKPNSPRSLADSLDDLVKEGEKSARPT</sequence>
<gene>
    <name evidence="2" type="ORF">A2261_02205</name>
</gene>
<dbReference type="AlphaFoldDB" id="A0A1F6NKF3"/>
<organism evidence="2 3">
    <name type="scientific">Candidatus Magasanikbacteria bacterium RIFOXYA2_FULL_44_8</name>
    <dbReference type="NCBI Taxonomy" id="1798696"/>
    <lineage>
        <taxon>Bacteria</taxon>
        <taxon>Candidatus Magasanikiibacteriota</taxon>
    </lineage>
</organism>
<evidence type="ECO:0000313" key="2">
    <source>
        <dbReference type="EMBL" id="OGH84392.1"/>
    </source>
</evidence>
<feature type="region of interest" description="Disordered" evidence="1">
    <location>
        <begin position="276"/>
        <end position="300"/>
    </location>
</feature>
<name>A0A1F6NKF3_9BACT</name>
<dbReference type="Proteomes" id="UP000177803">
    <property type="component" value="Unassembled WGS sequence"/>
</dbReference>
<evidence type="ECO:0000256" key="1">
    <source>
        <dbReference type="SAM" id="MobiDB-lite"/>
    </source>
</evidence>
<dbReference type="EMBL" id="MFQR01000024">
    <property type="protein sequence ID" value="OGH84392.1"/>
    <property type="molecule type" value="Genomic_DNA"/>
</dbReference>
<accession>A0A1F6NKF3</accession>
<reference evidence="2 3" key="1">
    <citation type="journal article" date="2016" name="Nat. Commun.">
        <title>Thousands of microbial genomes shed light on interconnected biogeochemical processes in an aquifer system.</title>
        <authorList>
            <person name="Anantharaman K."/>
            <person name="Brown C.T."/>
            <person name="Hug L.A."/>
            <person name="Sharon I."/>
            <person name="Castelle C.J."/>
            <person name="Probst A.J."/>
            <person name="Thomas B.C."/>
            <person name="Singh A."/>
            <person name="Wilkins M.J."/>
            <person name="Karaoz U."/>
            <person name="Brodie E.L."/>
            <person name="Williams K.H."/>
            <person name="Hubbard S.S."/>
            <person name="Banfield J.F."/>
        </authorList>
    </citation>
    <scope>NUCLEOTIDE SEQUENCE [LARGE SCALE GENOMIC DNA]</scope>
</reference>
<protein>
    <submittedName>
        <fullName evidence="2">Uncharacterized protein</fullName>
    </submittedName>
</protein>
<comment type="caution">
    <text evidence="2">The sequence shown here is derived from an EMBL/GenBank/DDBJ whole genome shotgun (WGS) entry which is preliminary data.</text>
</comment>
<evidence type="ECO:0000313" key="3">
    <source>
        <dbReference type="Proteomes" id="UP000177803"/>
    </source>
</evidence>
<proteinExistence type="predicted"/>
<feature type="compositionally biased region" description="Basic and acidic residues" evidence="1">
    <location>
        <begin position="288"/>
        <end position="300"/>
    </location>
</feature>